<dbReference type="PANTHER" id="PTHR11767:SF102">
    <property type="entry name" value="INWARDLY RECTIFYING POTASSIUM CHANNEL 1, ISOFORM F"/>
    <property type="match status" value="1"/>
</dbReference>
<keyword evidence="16" id="KW-1185">Reference proteome</keyword>
<dbReference type="GO" id="GO:1990573">
    <property type="term" value="P:potassium ion import across plasma membrane"/>
    <property type="evidence" value="ECO:0007669"/>
    <property type="project" value="TreeGrafter"/>
</dbReference>
<dbReference type="OrthoDB" id="273257at2759"/>
<comment type="caution">
    <text evidence="15">The sequence shown here is derived from an EMBL/GenBank/DDBJ whole genome shotgun (WGS) entry which is preliminary data.</text>
</comment>
<evidence type="ECO:0000259" key="13">
    <source>
        <dbReference type="Pfam" id="PF07885"/>
    </source>
</evidence>
<dbReference type="Pfam" id="PF07885">
    <property type="entry name" value="Ion_trans_2"/>
    <property type="match status" value="1"/>
</dbReference>
<dbReference type="InterPro" id="IPR013518">
    <property type="entry name" value="K_chnl_inward-rec_Kir_cyto"/>
</dbReference>
<dbReference type="GO" id="GO:0005242">
    <property type="term" value="F:inward rectifier potassium channel activity"/>
    <property type="evidence" value="ECO:0007669"/>
    <property type="project" value="InterPro"/>
</dbReference>
<dbReference type="PANTHER" id="PTHR11767">
    <property type="entry name" value="INWARD RECTIFIER POTASSIUM CHANNEL"/>
    <property type="match status" value="1"/>
</dbReference>
<keyword evidence="2 11" id="KW-0813">Transport</keyword>
<evidence type="ECO:0000256" key="2">
    <source>
        <dbReference type="ARBA" id="ARBA00022448"/>
    </source>
</evidence>
<dbReference type="InterPro" id="IPR014756">
    <property type="entry name" value="Ig_E-set"/>
</dbReference>
<reference evidence="15 16" key="1">
    <citation type="submission" date="2019-07" db="EMBL/GenBank/DDBJ databases">
        <title>Genomics analysis of Aphanomyces spp. identifies a new class of oomycete effector associated with host adaptation.</title>
        <authorList>
            <person name="Gaulin E."/>
        </authorList>
    </citation>
    <scope>NUCLEOTIDE SEQUENCE [LARGE SCALE GENOMIC DNA]</scope>
    <source>
        <strain evidence="15 16">ATCC 201684</strain>
    </source>
</reference>
<dbReference type="InterPro" id="IPR013099">
    <property type="entry name" value="K_chnl_dom"/>
</dbReference>
<keyword evidence="8 11" id="KW-0406">Ion transport</keyword>
<keyword evidence="10 11" id="KW-0407">Ion channel</keyword>
<organism evidence="15 16">
    <name type="scientific">Aphanomyces euteiches</name>
    <dbReference type="NCBI Taxonomy" id="100861"/>
    <lineage>
        <taxon>Eukaryota</taxon>
        <taxon>Sar</taxon>
        <taxon>Stramenopiles</taxon>
        <taxon>Oomycota</taxon>
        <taxon>Saprolegniomycetes</taxon>
        <taxon>Saprolegniales</taxon>
        <taxon>Verrucalvaceae</taxon>
        <taxon>Aphanomyces</taxon>
    </lineage>
</organism>
<evidence type="ECO:0000256" key="3">
    <source>
        <dbReference type="ARBA" id="ARBA00022538"/>
    </source>
</evidence>
<evidence type="ECO:0000256" key="10">
    <source>
        <dbReference type="ARBA" id="ARBA00023303"/>
    </source>
</evidence>
<comment type="similarity">
    <text evidence="11">Belongs to the inward rectifier-type potassium channel (TC 1.A.2.1) family.</text>
</comment>
<keyword evidence="4 11" id="KW-0812">Transmembrane</keyword>
<name>A0A6G0X480_9STRA</name>
<evidence type="ECO:0000256" key="8">
    <source>
        <dbReference type="ARBA" id="ARBA00023065"/>
    </source>
</evidence>
<sequence length="647" mass="73172">MDSTAWHGIAVDSSANVFANKTSESIFLKPIRGIGGRPRAFYKDIAYVVLNLSWFHVVVVLSFAYFGVIFAFALVFHYVCGESESLLDGYNLSYQAFSTIGFGIVYSTTRCGNYTTLAEAYVSMVLLPTFGGIIFTKFSLPKVKVAFSNVCCIHRRTSDSSALVVRVANATSSTHLDQDVIMDATFSMELFIVDEKPKGVLRRHKLLLQQSEFIFFRLAIELVHVIDRASPLYGIPISSNCMILVTISGVESNRHATIVNQVKYTHEMIRDGFYFEPMMDRDRVQNQLTIDFERLSAVVPSDYATTDTVHISEEEHSWSNREEGHLGLIEEEASEIIMPPPFVESGMDSLLFKKSASNRTVGNLSDGGSYLHLDDSVDVHMRLRPRHVPYFFQYTYYHILHLRWWSIVAVIILLSGICTVLFALLHWIQFGHKFYIVTDMDRSMTPFELCLFLSLHTFSTIGYGTVGPAPGDRYHNALVAVEAMIGLVISSVLTGIFWSKFALPQAHIRFSSKILVTTYQGHRCLVFRAINTRSIGDIQMCHFKLGAFLTDSNGARRLHDLPLVQPHWPSINAPVTLIHIIDSSSPLRRCQDFSMSMLALFSGFDTTFCETVYARHLYSTYEFDKPVVDAAHLSQSQLVFDWRQLDM</sequence>
<evidence type="ECO:0000259" key="14">
    <source>
        <dbReference type="Pfam" id="PF17655"/>
    </source>
</evidence>
<feature type="transmembrane region" description="Helical" evidence="12">
    <location>
        <begin position="120"/>
        <end position="140"/>
    </location>
</feature>
<feature type="transmembrane region" description="Helical" evidence="12">
    <location>
        <begin position="478"/>
        <end position="503"/>
    </location>
</feature>
<dbReference type="AlphaFoldDB" id="A0A6G0X480"/>
<proteinExistence type="inferred from homology"/>
<dbReference type="Gene3D" id="2.60.40.1400">
    <property type="entry name" value="G protein-activated inward rectifier potassium channel 1"/>
    <property type="match status" value="2"/>
</dbReference>
<evidence type="ECO:0000313" key="15">
    <source>
        <dbReference type="EMBL" id="KAF0734741.1"/>
    </source>
</evidence>
<dbReference type="SUPFAM" id="SSF81296">
    <property type="entry name" value="E set domains"/>
    <property type="match status" value="2"/>
</dbReference>
<keyword evidence="5 11" id="KW-0851">Voltage-gated channel</keyword>
<dbReference type="GO" id="GO:0034765">
    <property type="term" value="P:regulation of monoatomic ion transmembrane transport"/>
    <property type="evidence" value="ECO:0007669"/>
    <property type="project" value="TreeGrafter"/>
</dbReference>
<evidence type="ECO:0000256" key="5">
    <source>
        <dbReference type="ARBA" id="ARBA00022882"/>
    </source>
</evidence>
<feature type="transmembrane region" description="Helical" evidence="12">
    <location>
        <begin position="90"/>
        <end position="108"/>
    </location>
</feature>
<evidence type="ECO:0000256" key="4">
    <source>
        <dbReference type="ARBA" id="ARBA00022692"/>
    </source>
</evidence>
<feature type="transmembrane region" description="Helical" evidence="12">
    <location>
        <begin position="404"/>
        <end position="428"/>
    </location>
</feature>
<keyword evidence="7 12" id="KW-1133">Transmembrane helix</keyword>
<keyword evidence="9 12" id="KW-0472">Membrane</keyword>
<evidence type="ECO:0000256" key="7">
    <source>
        <dbReference type="ARBA" id="ARBA00022989"/>
    </source>
</evidence>
<evidence type="ECO:0000256" key="11">
    <source>
        <dbReference type="RuleBase" id="RU003822"/>
    </source>
</evidence>
<dbReference type="GO" id="GO:0034702">
    <property type="term" value="C:monoatomic ion channel complex"/>
    <property type="evidence" value="ECO:0007669"/>
    <property type="project" value="UniProtKB-KW"/>
</dbReference>
<evidence type="ECO:0000313" key="16">
    <source>
        <dbReference type="Proteomes" id="UP000481153"/>
    </source>
</evidence>
<feature type="domain" description="Inward rectifier potassium channel C-terminal" evidence="14">
    <location>
        <begin position="145"/>
        <end position="304"/>
    </location>
</feature>
<gene>
    <name evidence="15" type="ORF">Ae201684_008592</name>
</gene>
<dbReference type="Proteomes" id="UP000481153">
    <property type="component" value="Unassembled WGS sequence"/>
</dbReference>
<protein>
    <submittedName>
        <fullName evidence="15">Uncharacterized protein</fullName>
    </submittedName>
</protein>
<keyword evidence="3 11" id="KW-0633">Potassium transport</keyword>
<feature type="transmembrane region" description="Helical" evidence="12">
    <location>
        <begin position="45"/>
        <end position="78"/>
    </location>
</feature>
<dbReference type="GO" id="GO:0005886">
    <property type="term" value="C:plasma membrane"/>
    <property type="evidence" value="ECO:0007669"/>
    <property type="project" value="TreeGrafter"/>
</dbReference>
<evidence type="ECO:0000256" key="6">
    <source>
        <dbReference type="ARBA" id="ARBA00022958"/>
    </source>
</evidence>
<evidence type="ECO:0000256" key="12">
    <source>
        <dbReference type="SAM" id="Phobius"/>
    </source>
</evidence>
<keyword evidence="6 11" id="KW-0630">Potassium</keyword>
<comment type="subcellular location">
    <subcellularLocation>
        <location evidence="1 11">Membrane</location>
        <topology evidence="1 11">Multi-pass membrane protein</topology>
    </subcellularLocation>
</comment>
<evidence type="ECO:0000256" key="9">
    <source>
        <dbReference type="ARBA" id="ARBA00023136"/>
    </source>
</evidence>
<evidence type="ECO:0000256" key="1">
    <source>
        <dbReference type="ARBA" id="ARBA00004141"/>
    </source>
</evidence>
<dbReference type="EMBL" id="VJMJ01000106">
    <property type="protein sequence ID" value="KAF0734741.1"/>
    <property type="molecule type" value="Genomic_DNA"/>
</dbReference>
<feature type="transmembrane region" description="Helical" evidence="12">
    <location>
        <begin position="449"/>
        <end position="466"/>
    </location>
</feature>
<accession>A0A6G0X480</accession>
<dbReference type="InterPro" id="IPR041647">
    <property type="entry name" value="IRK_C"/>
</dbReference>
<dbReference type="VEuPathDB" id="FungiDB:AeMF1_003511"/>
<dbReference type="SUPFAM" id="SSF81324">
    <property type="entry name" value="Voltage-gated potassium channels"/>
    <property type="match status" value="2"/>
</dbReference>
<dbReference type="InterPro" id="IPR016449">
    <property type="entry name" value="K_chnl_inward-rec_Kir"/>
</dbReference>
<feature type="domain" description="Potassium channel" evidence="13">
    <location>
        <begin position="424"/>
        <end position="497"/>
    </location>
</feature>
<dbReference type="Pfam" id="PF17655">
    <property type="entry name" value="IRK_C"/>
    <property type="match status" value="1"/>
</dbReference>
<dbReference type="Gene3D" id="1.10.287.70">
    <property type="match status" value="2"/>
</dbReference>